<keyword evidence="3" id="KW-0964">Secreted</keyword>
<dbReference type="GO" id="GO:0036094">
    <property type="term" value="F:small molecule binding"/>
    <property type="evidence" value="ECO:0007669"/>
    <property type="project" value="InterPro"/>
</dbReference>
<evidence type="ECO:0000256" key="3">
    <source>
        <dbReference type="ARBA" id="ARBA00022525"/>
    </source>
</evidence>
<dbReference type="Gene3D" id="2.40.128.20">
    <property type="match status" value="1"/>
</dbReference>
<protein>
    <recommendedName>
        <fullName evidence="7">Lipocalin/cytosolic fatty-acid binding domain-containing protein</fullName>
    </recommendedName>
</protein>
<dbReference type="SUPFAM" id="SSF50814">
    <property type="entry name" value="Lipocalins"/>
    <property type="match status" value="1"/>
</dbReference>
<dbReference type="AlphaFoldDB" id="A0A8C8UFY1"/>
<dbReference type="PANTHER" id="PTHR11430">
    <property type="entry name" value="LIPOCALIN"/>
    <property type="match status" value="1"/>
</dbReference>
<evidence type="ECO:0000256" key="4">
    <source>
        <dbReference type="SAM" id="SignalP"/>
    </source>
</evidence>
<proteinExistence type="inferred from homology"/>
<keyword evidence="6" id="KW-1185">Reference proteome</keyword>
<reference evidence="5" key="2">
    <citation type="submission" date="2025-08" db="UniProtKB">
        <authorList>
            <consortium name="Ensembl"/>
        </authorList>
    </citation>
    <scope>IDENTIFICATION</scope>
</reference>
<organism evidence="5 6">
    <name type="scientific">Peromyscus maniculatus bairdii</name>
    <name type="common">Prairie deer mouse</name>
    <dbReference type="NCBI Taxonomy" id="230844"/>
    <lineage>
        <taxon>Eukaryota</taxon>
        <taxon>Metazoa</taxon>
        <taxon>Chordata</taxon>
        <taxon>Craniata</taxon>
        <taxon>Vertebrata</taxon>
        <taxon>Euteleostomi</taxon>
        <taxon>Mammalia</taxon>
        <taxon>Eutheria</taxon>
        <taxon>Euarchontoglires</taxon>
        <taxon>Glires</taxon>
        <taxon>Rodentia</taxon>
        <taxon>Myomorpha</taxon>
        <taxon>Muroidea</taxon>
        <taxon>Cricetidae</taxon>
        <taxon>Neotominae</taxon>
        <taxon>Peromyscus</taxon>
    </lineage>
</organism>
<dbReference type="InterPro" id="IPR002345">
    <property type="entry name" value="Lipocalin"/>
</dbReference>
<reference evidence="5" key="3">
    <citation type="submission" date="2025-09" db="UniProtKB">
        <authorList>
            <consortium name="Ensembl"/>
        </authorList>
    </citation>
    <scope>IDENTIFICATION</scope>
</reference>
<dbReference type="InterPro" id="IPR022272">
    <property type="entry name" value="Lipocalin_CS"/>
</dbReference>
<accession>A0A8C8UFY1</accession>
<sequence>MTMQLLLLTVVMTLPSVEQKSFGNLEFDVTADELLGKWYIVAWAGNVFLPEKRKFSPLPPFTFVRNIIGKLEFRMNISKPIGCIEFRIYMDEHKSVLGVFKIWPEHIIRFVFVQGKDFAVAAYINKMNKYKLTMLMGRNMTPKRIILSEFEGFVVNLGLNRTDIIRPKCDDSCELSIET</sequence>
<dbReference type="GO" id="GO:0005615">
    <property type="term" value="C:extracellular space"/>
    <property type="evidence" value="ECO:0007669"/>
    <property type="project" value="TreeGrafter"/>
</dbReference>
<name>A0A8C8UFY1_PERMB</name>
<dbReference type="PROSITE" id="PS00213">
    <property type="entry name" value="LIPOCALIN"/>
    <property type="match status" value="1"/>
</dbReference>
<dbReference type="InterPro" id="IPR012674">
    <property type="entry name" value="Calycin"/>
</dbReference>
<dbReference type="Ensembl" id="ENSPEMT00000036231.1">
    <property type="protein sequence ID" value="ENSPEMP00000034933.1"/>
    <property type="gene ID" value="ENSPEMG00000028865.1"/>
</dbReference>
<keyword evidence="4" id="KW-0732">Signal</keyword>
<dbReference type="GeneTree" id="ENSGT00840000132139"/>
<evidence type="ECO:0000313" key="6">
    <source>
        <dbReference type="Proteomes" id="UP000694547"/>
    </source>
</evidence>
<dbReference type="Proteomes" id="UP000694547">
    <property type="component" value="Chromosome 4"/>
</dbReference>
<feature type="chain" id="PRO_5034231891" description="Lipocalin/cytosolic fatty-acid binding domain-containing protein" evidence="4">
    <location>
        <begin position="20"/>
        <end position="179"/>
    </location>
</feature>
<dbReference type="PANTHER" id="PTHR11430:SF124">
    <property type="entry name" value="LIPOCALIN 1-LIKE PROTEIN 1-RELATED"/>
    <property type="match status" value="1"/>
</dbReference>
<evidence type="ECO:0000256" key="1">
    <source>
        <dbReference type="ARBA" id="ARBA00004613"/>
    </source>
</evidence>
<comment type="similarity">
    <text evidence="2">Belongs to the calycin superfamily. Lipocalin family.</text>
</comment>
<evidence type="ECO:0000313" key="5">
    <source>
        <dbReference type="Ensembl" id="ENSPEMP00000034933.1"/>
    </source>
</evidence>
<evidence type="ECO:0008006" key="7">
    <source>
        <dbReference type="Google" id="ProtNLM"/>
    </source>
</evidence>
<evidence type="ECO:0000256" key="2">
    <source>
        <dbReference type="ARBA" id="ARBA00006889"/>
    </source>
</evidence>
<feature type="signal peptide" evidence="4">
    <location>
        <begin position="1"/>
        <end position="19"/>
    </location>
</feature>
<reference evidence="5 6" key="1">
    <citation type="submission" date="2018-10" db="EMBL/GenBank/DDBJ databases">
        <title>Improved assembly of the deer mouse Peromyscus maniculatus genome.</title>
        <authorList>
            <person name="Lassance J.-M."/>
            <person name="Hoekstra H.E."/>
        </authorList>
    </citation>
    <scope>NUCLEOTIDE SEQUENCE [LARGE SCALE GENOMIC DNA]</scope>
</reference>
<comment type="subcellular location">
    <subcellularLocation>
        <location evidence="1">Secreted</location>
    </subcellularLocation>
</comment>